<gene>
    <name evidence="2" type="ORF">DEW08_22190</name>
</gene>
<feature type="transmembrane region" description="Helical" evidence="1">
    <location>
        <begin position="70"/>
        <end position="91"/>
    </location>
</feature>
<keyword evidence="1" id="KW-0472">Membrane</keyword>
<proteinExistence type="predicted"/>
<evidence type="ECO:0000313" key="3">
    <source>
        <dbReference type="Proteomes" id="UP000245629"/>
    </source>
</evidence>
<keyword evidence="1" id="KW-0812">Transmembrane</keyword>
<feature type="transmembrane region" description="Helical" evidence="1">
    <location>
        <begin position="6"/>
        <end position="25"/>
    </location>
</feature>
<geneLocation type="plasmid" evidence="2 3">
    <name>unnamed1</name>
</geneLocation>
<dbReference type="Proteomes" id="UP000245629">
    <property type="component" value="Plasmid unnamed1"/>
</dbReference>
<dbReference type="KEGG" id="azz:DEW08_22190"/>
<dbReference type="EMBL" id="CP029356">
    <property type="protein sequence ID" value="AWK88789.1"/>
    <property type="molecule type" value="Genomic_DNA"/>
</dbReference>
<keyword evidence="2" id="KW-0614">Plasmid</keyword>
<evidence type="ECO:0000256" key="1">
    <source>
        <dbReference type="SAM" id="Phobius"/>
    </source>
</evidence>
<keyword evidence="3" id="KW-1185">Reference proteome</keyword>
<evidence type="ECO:0000313" key="2">
    <source>
        <dbReference type="EMBL" id="AWK88789.1"/>
    </source>
</evidence>
<dbReference type="Pfam" id="PF11804">
    <property type="entry name" value="DUF3325"/>
    <property type="match status" value="1"/>
</dbReference>
<feature type="transmembrane region" description="Helical" evidence="1">
    <location>
        <begin position="46"/>
        <end position="64"/>
    </location>
</feature>
<dbReference type="AlphaFoldDB" id="A0A2S2CWD7"/>
<name>A0A2S2CWD7_9PROT</name>
<accession>A0A2S2CWD7</accession>
<dbReference type="RefSeq" id="WP_109331423.1">
    <property type="nucleotide sequence ID" value="NZ_CP029356.1"/>
</dbReference>
<protein>
    <recommendedName>
        <fullName evidence="4">DUF3325 domain-containing protein</fullName>
    </recommendedName>
</protein>
<sequence length="102" mass="10909">MHDALTLLVVFALVYLGFAALAQVLDRRRRDLLDARGGPLHRTAMRLRLSGLVCATVALGVAVLRDGMSFGFLLWTLALTVGALAVGATLARMSAGRRTPHP</sequence>
<dbReference type="InterPro" id="IPR021762">
    <property type="entry name" value="DUF3325"/>
</dbReference>
<evidence type="ECO:0008006" key="4">
    <source>
        <dbReference type="Google" id="ProtNLM"/>
    </source>
</evidence>
<reference evidence="3" key="1">
    <citation type="submission" date="2018-05" db="EMBL/GenBank/DDBJ databases">
        <title>Azospirillum thermophila sp. nov., a novel isolated from hot spring.</title>
        <authorList>
            <person name="Zhao Z."/>
        </authorList>
    </citation>
    <scope>NUCLEOTIDE SEQUENCE [LARGE SCALE GENOMIC DNA]</scope>
    <source>
        <strain evidence="3">CFH 70021</strain>
        <plasmid evidence="3">unnamed1</plasmid>
    </source>
</reference>
<keyword evidence="1" id="KW-1133">Transmembrane helix</keyword>
<organism evidence="2 3">
    <name type="scientific">Azospirillum thermophilum</name>
    <dbReference type="NCBI Taxonomy" id="2202148"/>
    <lineage>
        <taxon>Bacteria</taxon>
        <taxon>Pseudomonadati</taxon>
        <taxon>Pseudomonadota</taxon>
        <taxon>Alphaproteobacteria</taxon>
        <taxon>Rhodospirillales</taxon>
        <taxon>Azospirillaceae</taxon>
        <taxon>Azospirillum</taxon>
    </lineage>
</organism>